<dbReference type="PANTHER" id="PTHR24305">
    <property type="entry name" value="CYTOCHROME P450"/>
    <property type="match status" value="1"/>
</dbReference>
<evidence type="ECO:0000313" key="9">
    <source>
        <dbReference type="EMBL" id="EPS26458.1"/>
    </source>
</evidence>
<evidence type="ECO:0000256" key="8">
    <source>
        <dbReference type="RuleBase" id="RU000461"/>
    </source>
</evidence>
<dbReference type="Proteomes" id="UP000019376">
    <property type="component" value="Unassembled WGS sequence"/>
</dbReference>
<dbReference type="InterPro" id="IPR001128">
    <property type="entry name" value="Cyt_P450"/>
</dbReference>
<protein>
    <recommendedName>
        <fullName evidence="11">Cytochrome P450</fullName>
    </recommendedName>
</protein>
<dbReference type="HOGENOM" id="CLU_001570_14_2_1"/>
<dbReference type="PRINTS" id="PR00385">
    <property type="entry name" value="P450"/>
</dbReference>
<accession>S8AKU9</accession>
<proteinExistence type="inferred from homology"/>
<dbReference type="eggNOG" id="KOG0157">
    <property type="taxonomic scope" value="Eukaryota"/>
</dbReference>
<dbReference type="PANTHER" id="PTHR24305:SF96">
    <property type="entry name" value="CYTOCHROME P450 MONOOXYGENASE STCB-RELATED"/>
    <property type="match status" value="1"/>
</dbReference>
<feature type="binding site" description="axial binding residue" evidence="7">
    <location>
        <position position="428"/>
    </location>
    <ligand>
        <name>heme</name>
        <dbReference type="ChEBI" id="CHEBI:30413"/>
    </ligand>
    <ligandPart>
        <name>Fe</name>
        <dbReference type="ChEBI" id="CHEBI:18248"/>
    </ligandPart>
</feature>
<evidence type="ECO:0000256" key="1">
    <source>
        <dbReference type="ARBA" id="ARBA00001971"/>
    </source>
</evidence>
<name>S8AKU9_PENO1</name>
<dbReference type="InterPro" id="IPR017972">
    <property type="entry name" value="Cyt_P450_CS"/>
</dbReference>
<dbReference type="PRINTS" id="PR00463">
    <property type="entry name" value="EP450I"/>
</dbReference>
<evidence type="ECO:0000256" key="7">
    <source>
        <dbReference type="PIRSR" id="PIRSR602401-1"/>
    </source>
</evidence>
<dbReference type="Pfam" id="PF00067">
    <property type="entry name" value="p450"/>
    <property type="match status" value="1"/>
</dbReference>
<organism evidence="9 10">
    <name type="scientific">Penicillium oxalicum (strain 114-2 / CGMCC 5302)</name>
    <name type="common">Penicillium decumbens</name>
    <dbReference type="NCBI Taxonomy" id="933388"/>
    <lineage>
        <taxon>Eukaryota</taxon>
        <taxon>Fungi</taxon>
        <taxon>Dikarya</taxon>
        <taxon>Ascomycota</taxon>
        <taxon>Pezizomycotina</taxon>
        <taxon>Eurotiomycetes</taxon>
        <taxon>Eurotiomycetidae</taxon>
        <taxon>Eurotiales</taxon>
        <taxon>Aspergillaceae</taxon>
        <taxon>Penicillium</taxon>
    </lineage>
</organism>
<dbReference type="InterPro" id="IPR036396">
    <property type="entry name" value="Cyt_P450_sf"/>
</dbReference>
<dbReference type="InterPro" id="IPR002401">
    <property type="entry name" value="Cyt_P450_E_grp-I"/>
</dbReference>
<dbReference type="GO" id="GO:0005506">
    <property type="term" value="F:iron ion binding"/>
    <property type="evidence" value="ECO:0007669"/>
    <property type="project" value="InterPro"/>
</dbReference>
<dbReference type="PROSITE" id="PS00086">
    <property type="entry name" value="CYTOCHROME_P450"/>
    <property type="match status" value="1"/>
</dbReference>
<dbReference type="EMBL" id="KB644409">
    <property type="protein sequence ID" value="EPS26458.1"/>
    <property type="molecule type" value="Genomic_DNA"/>
</dbReference>
<gene>
    <name evidence="9" type="ORF">PDE_01395</name>
</gene>
<evidence type="ECO:0000313" key="10">
    <source>
        <dbReference type="Proteomes" id="UP000019376"/>
    </source>
</evidence>
<dbReference type="CDD" id="cd11059">
    <property type="entry name" value="CYP_fungal"/>
    <property type="match status" value="1"/>
</dbReference>
<dbReference type="GO" id="GO:0043386">
    <property type="term" value="P:mycotoxin biosynthetic process"/>
    <property type="evidence" value="ECO:0007669"/>
    <property type="project" value="UniProtKB-ARBA"/>
</dbReference>
<comment type="cofactor">
    <cofactor evidence="1 7">
        <name>heme</name>
        <dbReference type="ChEBI" id="CHEBI:30413"/>
    </cofactor>
</comment>
<sequence length="484" mass="55521">MFVDNLQTIAIACLGLFLTHAIYKRITGPLSKIPGPEISKWTEAVYVYYWLRGQIPFYVHKLHEKYGPIVRISPDRVDICDVNAAREIHKINSPFLKSKWYRVLVAGGHETTFSTLDRKFHAQRRKLLATPISESSLSKMEPIVLSRVQTTIDRMVEEMTSRKVADVFKWWLFMATDIIGELSFGESFRMLEAREKTQYSVDLENLAQVQSIRVAFPSLVQFSRYLPLAVFKEAKEGGQRIGVYSHQSIERYKRILAENPDDPKPTLFTKMFDTEKSGLTHEQIRQEAQSYIIAGSDTTAITMTYLTYSVCRNERVKKKLVEEVASVSEPVTNQKLRELPYLNQVISETLRLYPAVSMGLPRTVPPEGYRFKEFFLPGGITVGTQAYSLHRDPTIFPDPLAFKPERWENPSREMKEALLSFGGGSRICLGIHLAYMELRLATALFFRRFPNARISAREGMSECDMEMKAFFLVTLKGHRCLIEA</sequence>
<keyword evidence="5 8" id="KW-0560">Oxidoreductase</keyword>
<evidence type="ECO:0008006" key="11">
    <source>
        <dbReference type="Google" id="ProtNLM"/>
    </source>
</evidence>
<evidence type="ECO:0000256" key="2">
    <source>
        <dbReference type="ARBA" id="ARBA00010617"/>
    </source>
</evidence>
<dbReference type="STRING" id="933388.S8AKU9"/>
<dbReference type="InterPro" id="IPR050121">
    <property type="entry name" value="Cytochrome_P450_monoxygenase"/>
</dbReference>
<dbReference type="SUPFAM" id="SSF48264">
    <property type="entry name" value="Cytochrome P450"/>
    <property type="match status" value="1"/>
</dbReference>
<dbReference type="GO" id="GO:0004497">
    <property type="term" value="F:monooxygenase activity"/>
    <property type="evidence" value="ECO:0007669"/>
    <property type="project" value="UniProtKB-KW"/>
</dbReference>
<dbReference type="PhylomeDB" id="S8AKU9"/>
<keyword evidence="8" id="KW-0503">Monooxygenase</keyword>
<keyword evidence="6 7" id="KW-0408">Iron</keyword>
<dbReference type="GO" id="GO:0020037">
    <property type="term" value="F:heme binding"/>
    <property type="evidence" value="ECO:0007669"/>
    <property type="project" value="InterPro"/>
</dbReference>
<keyword evidence="10" id="KW-1185">Reference proteome</keyword>
<dbReference type="Gene3D" id="1.10.630.10">
    <property type="entry name" value="Cytochrome P450"/>
    <property type="match status" value="1"/>
</dbReference>
<evidence type="ECO:0000256" key="4">
    <source>
        <dbReference type="ARBA" id="ARBA00022723"/>
    </source>
</evidence>
<keyword evidence="3 7" id="KW-0349">Heme</keyword>
<dbReference type="GO" id="GO:0016705">
    <property type="term" value="F:oxidoreductase activity, acting on paired donors, with incorporation or reduction of molecular oxygen"/>
    <property type="evidence" value="ECO:0007669"/>
    <property type="project" value="InterPro"/>
</dbReference>
<evidence type="ECO:0000256" key="5">
    <source>
        <dbReference type="ARBA" id="ARBA00023002"/>
    </source>
</evidence>
<dbReference type="AlphaFoldDB" id="S8AKU9"/>
<reference evidence="9 10" key="1">
    <citation type="journal article" date="2013" name="PLoS ONE">
        <title>Genomic and secretomic analyses reveal unique features of the lignocellulolytic enzyme system of Penicillium decumbens.</title>
        <authorList>
            <person name="Liu G."/>
            <person name="Zhang L."/>
            <person name="Wei X."/>
            <person name="Zou G."/>
            <person name="Qin Y."/>
            <person name="Ma L."/>
            <person name="Li J."/>
            <person name="Zheng H."/>
            <person name="Wang S."/>
            <person name="Wang C."/>
            <person name="Xun L."/>
            <person name="Zhao G.-P."/>
            <person name="Zhou Z."/>
            <person name="Qu Y."/>
        </authorList>
    </citation>
    <scope>NUCLEOTIDE SEQUENCE [LARGE SCALE GENOMIC DNA]</scope>
    <source>
        <strain evidence="10">114-2 / CGMCC 5302</strain>
    </source>
</reference>
<evidence type="ECO:0000256" key="3">
    <source>
        <dbReference type="ARBA" id="ARBA00022617"/>
    </source>
</evidence>
<dbReference type="OrthoDB" id="1470350at2759"/>
<evidence type="ECO:0000256" key="6">
    <source>
        <dbReference type="ARBA" id="ARBA00023004"/>
    </source>
</evidence>
<keyword evidence="4 7" id="KW-0479">Metal-binding</keyword>
<comment type="similarity">
    <text evidence="2 8">Belongs to the cytochrome P450 family.</text>
</comment>